<evidence type="ECO:0000256" key="2">
    <source>
        <dbReference type="ARBA" id="ARBA00009743"/>
    </source>
</evidence>
<comment type="subunit">
    <text evidence="3 10">Homodimer.</text>
</comment>
<dbReference type="GO" id="GO:0004557">
    <property type="term" value="F:alpha-galactosidase activity"/>
    <property type="evidence" value="ECO:0007669"/>
    <property type="project" value="TreeGrafter"/>
</dbReference>
<evidence type="ECO:0000256" key="5">
    <source>
        <dbReference type="ARBA" id="ARBA00023098"/>
    </source>
</evidence>
<dbReference type="PRINTS" id="PR00740">
    <property type="entry name" value="GLHYDRLASE27"/>
</dbReference>
<dbReference type="Gene3D" id="3.20.20.70">
    <property type="entry name" value="Aldolase class I"/>
    <property type="match status" value="2"/>
</dbReference>
<evidence type="ECO:0000256" key="1">
    <source>
        <dbReference type="ARBA" id="ARBA00004371"/>
    </source>
</evidence>
<evidence type="ECO:0000256" key="10">
    <source>
        <dbReference type="RuleBase" id="RU361168"/>
    </source>
</evidence>
<dbReference type="PANTHER" id="PTHR11452:SF83">
    <property type="entry name" value="ALPHA-GALACTOSIDASE"/>
    <property type="match status" value="1"/>
</dbReference>
<dbReference type="EMBL" id="PZQS01000003">
    <property type="protein sequence ID" value="PVD35035.1"/>
    <property type="molecule type" value="Genomic_DNA"/>
</dbReference>
<keyword evidence="4 10" id="KW-0378">Hydrolase</keyword>
<evidence type="ECO:0000256" key="9">
    <source>
        <dbReference type="ARBA" id="ARBA00023295"/>
    </source>
</evidence>
<evidence type="ECO:0000313" key="14">
    <source>
        <dbReference type="EMBL" id="PVD35035.1"/>
    </source>
</evidence>
<keyword evidence="11" id="KW-0472">Membrane</keyword>
<keyword evidence="11" id="KW-1133">Transmembrane helix</keyword>
<dbReference type="GO" id="GO:0005764">
    <property type="term" value="C:lysosome"/>
    <property type="evidence" value="ECO:0007669"/>
    <property type="project" value="UniProtKB-SubCell"/>
</dbReference>
<dbReference type="EC" id="3.2.1.-" evidence="10"/>
<dbReference type="GO" id="GO:0009311">
    <property type="term" value="P:oligosaccharide metabolic process"/>
    <property type="evidence" value="ECO:0007669"/>
    <property type="project" value="TreeGrafter"/>
</dbReference>
<dbReference type="OrthoDB" id="5795902at2759"/>
<dbReference type="GO" id="GO:0016139">
    <property type="term" value="P:glycoside catabolic process"/>
    <property type="evidence" value="ECO:0007669"/>
    <property type="project" value="TreeGrafter"/>
</dbReference>
<feature type="domain" description="Alpha galactosidase A C-terminal" evidence="13">
    <location>
        <begin position="675"/>
        <end position="754"/>
    </location>
</feature>
<evidence type="ECO:0000256" key="6">
    <source>
        <dbReference type="ARBA" id="ARBA00023157"/>
    </source>
</evidence>
<comment type="subcellular location">
    <subcellularLocation>
        <location evidence="1">Lysosome</location>
    </subcellularLocation>
</comment>
<evidence type="ECO:0000313" key="15">
    <source>
        <dbReference type="Proteomes" id="UP000245119"/>
    </source>
</evidence>
<comment type="caution">
    <text evidence="14">The sequence shown here is derived from an EMBL/GenBank/DDBJ whole genome shotgun (WGS) entry which is preliminary data.</text>
</comment>
<dbReference type="SUPFAM" id="SSF51011">
    <property type="entry name" value="Glycosyl hydrolase domain"/>
    <property type="match status" value="1"/>
</dbReference>
<keyword evidence="5" id="KW-0443">Lipid metabolism</keyword>
<feature type="transmembrane region" description="Helical" evidence="11">
    <location>
        <begin position="178"/>
        <end position="199"/>
    </location>
</feature>
<dbReference type="PROSITE" id="PS00512">
    <property type="entry name" value="ALPHA_GALACTOSIDASE"/>
    <property type="match status" value="2"/>
</dbReference>
<accession>A0A2T7PNN3</accession>
<dbReference type="STRING" id="400727.A0A2T7PNN3"/>
<dbReference type="SUPFAM" id="SSF51445">
    <property type="entry name" value="(Trans)glycosidases"/>
    <property type="match status" value="2"/>
</dbReference>
<dbReference type="InterPro" id="IPR035373">
    <property type="entry name" value="Melibiase/NAGA_C"/>
</dbReference>
<keyword evidence="6 10" id="KW-1015">Disulfide bond</keyword>
<reference evidence="14 15" key="1">
    <citation type="submission" date="2018-04" db="EMBL/GenBank/DDBJ databases">
        <title>The genome of golden apple snail Pomacea canaliculata provides insight into stress tolerance and invasive adaptation.</title>
        <authorList>
            <person name="Liu C."/>
            <person name="Liu B."/>
            <person name="Ren Y."/>
            <person name="Zhang Y."/>
            <person name="Wang H."/>
            <person name="Li S."/>
            <person name="Jiang F."/>
            <person name="Yin L."/>
            <person name="Zhang G."/>
            <person name="Qian W."/>
            <person name="Fan W."/>
        </authorList>
    </citation>
    <scope>NUCLEOTIDE SEQUENCE [LARGE SCALE GENOMIC DNA]</scope>
    <source>
        <strain evidence="14">SZHN2017</strain>
        <tissue evidence="14">Muscle</tissue>
    </source>
</reference>
<keyword evidence="7" id="KW-0325">Glycoprotein</keyword>
<keyword evidence="9 10" id="KW-0326">Glycosidase</keyword>
<evidence type="ECO:0000256" key="8">
    <source>
        <dbReference type="ARBA" id="ARBA00023228"/>
    </source>
</evidence>
<dbReference type="CDD" id="cd14792">
    <property type="entry name" value="GH27"/>
    <property type="match status" value="2"/>
</dbReference>
<name>A0A2T7PNN3_POMCA</name>
<dbReference type="Proteomes" id="UP000245119">
    <property type="component" value="Linkage Group LG3"/>
</dbReference>
<feature type="signal peptide" evidence="12">
    <location>
        <begin position="1"/>
        <end position="18"/>
    </location>
</feature>
<dbReference type="GO" id="GO:0006629">
    <property type="term" value="P:lipid metabolic process"/>
    <property type="evidence" value="ECO:0007669"/>
    <property type="project" value="UniProtKB-KW"/>
</dbReference>
<keyword evidence="8" id="KW-0458">Lysosome</keyword>
<evidence type="ECO:0000256" key="3">
    <source>
        <dbReference type="ARBA" id="ARBA00011738"/>
    </source>
</evidence>
<evidence type="ECO:0000256" key="11">
    <source>
        <dbReference type="SAM" id="Phobius"/>
    </source>
</evidence>
<dbReference type="AlphaFoldDB" id="A0A2T7PNN3"/>
<dbReference type="InterPro" id="IPR013785">
    <property type="entry name" value="Aldolase_TIM"/>
</dbReference>
<sequence>MMHLVVLAIATFLKLSSGLDNGLALTPPMGWLSWERFRCNTDCKDYPDICIGEKLYMDMADRLVADGYKEVGYEYVHIDDCWMAEERDNKTGRLVADPARFPRGMKALADYAINGVSFYKIHSKGLKLAIYEDFGSKTCAGYPGSEFYLMTDANTFAEWGIDMLKFDTCNNNHDDLNYGRYLCSFFCSSLCLFFFFIFFKAFLFPLAGFPAMEIFLNNTGRPILFSCEWPHALPTPDYAAVRKSCNMWRVYRDVEDSWDTVTDIINFYAQNKEWFSNYTGPGGWADPDMLVVGDFGLSDSQQKAQMAMWAMFSAPLLMSVELRNIDPRAKALLQNKNVIAINQDPLGNQAIKIYQVNINFCSSVELLVLSSIVCVTLALENGLARTPPMGWLSWERFRCNTDCKNFPDTCISEKLYRDMADRIVADGYRELGYKYVCIDDCWLANERDNKTGKLQADPERFPNGIKALSDYVHSKGLKLGIYEDFGTYTCAGYPGSEFYMELDANTFAEWEVDLVKFDGCNSDSKDMDYGYPAMELFLNKTQRPILLSCEWPLYQGGHADYAAVRKTCNMWRTSRDMEDSWNIVYEVIDFFGTNPYNFSDFTGPGGWADPDVLIIGDFGLSHSQQKAQMAMWAMFSAPLFMSVDLRNFEPWAKSLLQNKNVIAINQDPRGIPAKRILEIQNSISVWIKPLAMEGSCAIAFLNNDIKGQPTRVETTLSQFQLNCTTGYNVTEVFNNELLGLYRPHDILTVDVYPTSVAFLKIIPLV</sequence>
<dbReference type="Pfam" id="PF17450">
    <property type="entry name" value="Melibiase_2_C"/>
    <property type="match status" value="1"/>
</dbReference>
<evidence type="ECO:0000259" key="13">
    <source>
        <dbReference type="Pfam" id="PF17450"/>
    </source>
</evidence>
<dbReference type="InterPro" id="IPR002241">
    <property type="entry name" value="Glyco_hydro_27"/>
</dbReference>
<dbReference type="InterPro" id="IPR013780">
    <property type="entry name" value="Glyco_hydro_b"/>
</dbReference>
<comment type="similarity">
    <text evidence="2 10">Belongs to the glycosyl hydrolase 27 family.</text>
</comment>
<evidence type="ECO:0000256" key="4">
    <source>
        <dbReference type="ARBA" id="ARBA00022801"/>
    </source>
</evidence>
<protein>
    <recommendedName>
        <fullName evidence="10">Alpha-galactosidase</fullName>
        <ecNumber evidence="10">3.2.1.-</ecNumber>
    </recommendedName>
</protein>
<keyword evidence="15" id="KW-1185">Reference proteome</keyword>
<dbReference type="InterPro" id="IPR000111">
    <property type="entry name" value="Glyco_hydro_27/36_CS"/>
</dbReference>
<dbReference type="Pfam" id="PF16499">
    <property type="entry name" value="Melibiase_2"/>
    <property type="match status" value="3"/>
</dbReference>
<keyword evidence="12" id="KW-0732">Signal</keyword>
<dbReference type="Gene3D" id="2.60.40.1180">
    <property type="entry name" value="Golgi alpha-mannosidase II"/>
    <property type="match status" value="1"/>
</dbReference>
<gene>
    <name evidence="14" type="ORF">C0Q70_06316</name>
</gene>
<feature type="chain" id="PRO_5015558272" description="Alpha-galactosidase" evidence="12">
    <location>
        <begin position="19"/>
        <end position="765"/>
    </location>
</feature>
<proteinExistence type="inferred from homology"/>
<dbReference type="FunFam" id="3.20.20.70:FF:000197">
    <property type="entry name" value="Alpha-galactosidase"/>
    <property type="match status" value="2"/>
</dbReference>
<evidence type="ECO:0000256" key="7">
    <source>
        <dbReference type="ARBA" id="ARBA00023180"/>
    </source>
</evidence>
<dbReference type="PANTHER" id="PTHR11452">
    <property type="entry name" value="ALPHA-GALACTOSIDASE/ALPHA-N-ACETYLGALACTOSAMINIDASE"/>
    <property type="match status" value="1"/>
</dbReference>
<keyword evidence="11" id="KW-0812">Transmembrane</keyword>
<organism evidence="14 15">
    <name type="scientific">Pomacea canaliculata</name>
    <name type="common">Golden apple snail</name>
    <dbReference type="NCBI Taxonomy" id="400727"/>
    <lineage>
        <taxon>Eukaryota</taxon>
        <taxon>Metazoa</taxon>
        <taxon>Spiralia</taxon>
        <taxon>Lophotrochozoa</taxon>
        <taxon>Mollusca</taxon>
        <taxon>Gastropoda</taxon>
        <taxon>Caenogastropoda</taxon>
        <taxon>Architaenioglossa</taxon>
        <taxon>Ampullarioidea</taxon>
        <taxon>Ampullariidae</taxon>
        <taxon>Pomacea</taxon>
    </lineage>
</organism>
<evidence type="ECO:0000256" key="12">
    <source>
        <dbReference type="SAM" id="SignalP"/>
    </source>
</evidence>
<dbReference type="InterPro" id="IPR017853">
    <property type="entry name" value="GH"/>
</dbReference>